<dbReference type="InterPro" id="IPR050176">
    <property type="entry name" value="LTTR"/>
</dbReference>
<dbReference type="SUPFAM" id="SSF53850">
    <property type="entry name" value="Periplasmic binding protein-like II"/>
    <property type="match status" value="1"/>
</dbReference>
<keyword evidence="5" id="KW-0804">Transcription</keyword>
<proteinExistence type="inferred from homology"/>
<dbReference type="EMBL" id="JACHLZ010000001">
    <property type="protein sequence ID" value="MBB5831258.1"/>
    <property type="molecule type" value="Genomic_DNA"/>
</dbReference>
<evidence type="ECO:0000256" key="2">
    <source>
        <dbReference type="ARBA" id="ARBA00023015"/>
    </source>
</evidence>
<accession>A0A841ADT6</accession>
<organism evidence="7 8">
    <name type="scientific">Brachybacterium aquaticum</name>
    <dbReference type="NCBI Taxonomy" id="1432564"/>
    <lineage>
        <taxon>Bacteria</taxon>
        <taxon>Bacillati</taxon>
        <taxon>Actinomycetota</taxon>
        <taxon>Actinomycetes</taxon>
        <taxon>Micrococcales</taxon>
        <taxon>Dermabacteraceae</taxon>
        <taxon>Brachybacterium</taxon>
    </lineage>
</organism>
<dbReference type="RefSeq" id="WP_184324757.1">
    <property type="nucleotide sequence ID" value="NZ_JACHLZ010000001.1"/>
</dbReference>
<keyword evidence="4" id="KW-0010">Activator</keyword>
<keyword evidence="3" id="KW-0238">DNA-binding</keyword>
<dbReference type="NCBIfam" id="TIGR03298">
    <property type="entry name" value="argP"/>
    <property type="match status" value="1"/>
</dbReference>
<dbReference type="InterPro" id="IPR005119">
    <property type="entry name" value="LysR_subst-bd"/>
</dbReference>
<gene>
    <name evidence="7" type="ORF">HNR70_001071</name>
</gene>
<evidence type="ECO:0000313" key="8">
    <source>
        <dbReference type="Proteomes" id="UP000588158"/>
    </source>
</evidence>
<keyword evidence="2" id="KW-0805">Transcription regulation</keyword>
<dbReference type="GO" id="GO:0003677">
    <property type="term" value="F:DNA binding"/>
    <property type="evidence" value="ECO:0007669"/>
    <property type="project" value="UniProtKB-KW"/>
</dbReference>
<name>A0A841ADT6_9MICO</name>
<reference evidence="7 8" key="1">
    <citation type="submission" date="2020-08" db="EMBL/GenBank/DDBJ databases">
        <title>Sequencing the genomes of 1000 actinobacteria strains.</title>
        <authorList>
            <person name="Klenk H.-P."/>
        </authorList>
    </citation>
    <scope>NUCLEOTIDE SEQUENCE [LARGE SCALE GENOMIC DNA]</scope>
    <source>
        <strain evidence="7 8">DSM 28796</strain>
    </source>
</reference>
<dbReference type="SUPFAM" id="SSF46785">
    <property type="entry name" value="Winged helix' DNA-binding domain"/>
    <property type="match status" value="1"/>
</dbReference>
<evidence type="ECO:0000259" key="6">
    <source>
        <dbReference type="PROSITE" id="PS50931"/>
    </source>
</evidence>
<evidence type="ECO:0000256" key="5">
    <source>
        <dbReference type="ARBA" id="ARBA00023163"/>
    </source>
</evidence>
<sequence>MDVDPLSARVLAAVAEHGTLDAAARSLHITPSAVSQRLKQLEQQVGRRLLIRSRPVRLTPEGRAVVRFAQRQQLLEHELRADLGLAQDHAGARLTIAVNSDSLATWFLRAVAEVTAEHPVQIELLREDQDGTARLLGEGEAVAAVTSAAQPPAGCSSTALGQLSYRAMAAPAWWERWAGDGAQDGRTPSADVLARAPRIDFDRTDVLQAQWLRGRGVDPAAAPVHHVPSTHELAVAVELGMGWAMLLEDQARELEGRGAAIGLGGPAVVTPLYWQAVRTPSTLLDALTEAVVAAGRRELAAAALS</sequence>
<dbReference type="GO" id="GO:0003700">
    <property type="term" value="F:DNA-binding transcription factor activity"/>
    <property type="evidence" value="ECO:0007669"/>
    <property type="project" value="InterPro"/>
</dbReference>
<dbReference type="InterPro" id="IPR000847">
    <property type="entry name" value="LysR_HTH_N"/>
</dbReference>
<protein>
    <submittedName>
        <fullName evidence="7">LysR family transcriptional regulator (Chromosome initiation inhibitor)</fullName>
    </submittedName>
</protein>
<dbReference type="NCBIfam" id="NF002964">
    <property type="entry name" value="PRK03635.1"/>
    <property type="match status" value="1"/>
</dbReference>
<dbReference type="PROSITE" id="PS50931">
    <property type="entry name" value="HTH_LYSR"/>
    <property type="match status" value="1"/>
</dbReference>
<dbReference type="Pfam" id="PF03466">
    <property type="entry name" value="LysR_substrate"/>
    <property type="match status" value="1"/>
</dbReference>
<evidence type="ECO:0000313" key="7">
    <source>
        <dbReference type="EMBL" id="MBB5831258.1"/>
    </source>
</evidence>
<evidence type="ECO:0000256" key="1">
    <source>
        <dbReference type="ARBA" id="ARBA00009437"/>
    </source>
</evidence>
<dbReference type="InterPro" id="IPR017685">
    <property type="entry name" value="ArgP"/>
</dbReference>
<comment type="similarity">
    <text evidence="1">Belongs to the LysR transcriptional regulatory family.</text>
</comment>
<dbReference type="InterPro" id="IPR036390">
    <property type="entry name" value="WH_DNA-bd_sf"/>
</dbReference>
<dbReference type="Pfam" id="PF00126">
    <property type="entry name" value="HTH_1"/>
    <property type="match status" value="1"/>
</dbReference>
<dbReference type="AlphaFoldDB" id="A0A841ADT6"/>
<feature type="domain" description="HTH lysR-type" evidence="6">
    <location>
        <begin position="1"/>
        <end position="59"/>
    </location>
</feature>
<dbReference type="Gene3D" id="3.40.190.290">
    <property type="match status" value="1"/>
</dbReference>
<dbReference type="InterPro" id="IPR036388">
    <property type="entry name" value="WH-like_DNA-bd_sf"/>
</dbReference>
<evidence type="ECO:0000256" key="3">
    <source>
        <dbReference type="ARBA" id="ARBA00023125"/>
    </source>
</evidence>
<evidence type="ECO:0000256" key="4">
    <source>
        <dbReference type="ARBA" id="ARBA00023159"/>
    </source>
</evidence>
<dbReference type="Gene3D" id="1.10.10.10">
    <property type="entry name" value="Winged helix-like DNA-binding domain superfamily/Winged helix DNA-binding domain"/>
    <property type="match status" value="1"/>
</dbReference>
<dbReference type="PANTHER" id="PTHR30579">
    <property type="entry name" value="TRANSCRIPTIONAL REGULATOR"/>
    <property type="match status" value="1"/>
</dbReference>
<keyword evidence="8" id="KW-1185">Reference proteome</keyword>
<dbReference type="Proteomes" id="UP000588158">
    <property type="component" value="Unassembled WGS sequence"/>
</dbReference>
<dbReference type="PRINTS" id="PR00039">
    <property type="entry name" value="HTHLYSR"/>
</dbReference>
<comment type="caution">
    <text evidence="7">The sequence shown here is derived from an EMBL/GenBank/DDBJ whole genome shotgun (WGS) entry which is preliminary data.</text>
</comment>
<dbReference type="PANTHER" id="PTHR30579:SF2">
    <property type="entry name" value="HTH-TYPE TRANSCRIPTIONAL REGULATOR ARGP"/>
    <property type="match status" value="1"/>
</dbReference>